<protein>
    <submittedName>
        <fullName evidence="1">Uncharacterized protein</fullName>
    </submittedName>
</protein>
<organism evidence="1 2">
    <name type="scientific">Cichorium intybus</name>
    <name type="common">Chicory</name>
    <dbReference type="NCBI Taxonomy" id="13427"/>
    <lineage>
        <taxon>Eukaryota</taxon>
        <taxon>Viridiplantae</taxon>
        <taxon>Streptophyta</taxon>
        <taxon>Embryophyta</taxon>
        <taxon>Tracheophyta</taxon>
        <taxon>Spermatophyta</taxon>
        <taxon>Magnoliopsida</taxon>
        <taxon>eudicotyledons</taxon>
        <taxon>Gunneridae</taxon>
        <taxon>Pentapetalae</taxon>
        <taxon>asterids</taxon>
        <taxon>campanulids</taxon>
        <taxon>Asterales</taxon>
        <taxon>Asteraceae</taxon>
        <taxon>Cichorioideae</taxon>
        <taxon>Cichorieae</taxon>
        <taxon>Cichoriinae</taxon>
        <taxon>Cichorium</taxon>
    </lineage>
</organism>
<reference evidence="2" key="1">
    <citation type="journal article" date="2022" name="Mol. Ecol. Resour.">
        <title>The genomes of chicory, endive, great burdock and yacon provide insights into Asteraceae palaeo-polyploidization history and plant inulin production.</title>
        <authorList>
            <person name="Fan W."/>
            <person name="Wang S."/>
            <person name="Wang H."/>
            <person name="Wang A."/>
            <person name="Jiang F."/>
            <person name="Liu H."/>
            <person name="Zhao H."/>
            <person name="Xu D."/>
            <person name="Zhang Y."/>
        </authorList>
    </citation>
    <scope>NUCLEOTIDE SEQUENCE [LARGE SCALE GENOMIC DNA]</scope>
    <source>
        <strain evidence="2">cv. Punajuju</strain>
    </source>
</reference>
<evidence type="ECO:0000313" key="2">
    <source>
        <dbReference type="Proteomes" id="UP001055811"/>
    </source>
</evidence>
<accession>A0ACB8ZUK1</accession>
<gene>
    <name evidence="1" type="ORF">L2E82_45897</name>
</gene>
<sequence length="88" mass="9733">MSSSSSSPAVTSVRLLLALLMSRRLASPNRLHKQLPTSLIPNKKTKVYDGLALELEYESRDSDGNFSKPSNQVIDIAKVSGFKEWLNV</sequence>
<name>A0ACB8ZUK1_CICIN</name>
<dbReference type="Proteomes" id="UP001055811">
    <property type="component" value="Linkage Group LG08"/>
</dbReference>
<evidence type="ECO:0000313" key="1">
    <source>
        <dbReference type="EMBL" id="KAI3701247.1"/>
    </source>
</evidence>
<reference evidence="1 2" key="2">
    <citation type="journal article" date="2022" name="Mol. Ecol. Resour.">
        <title>The genomes of chicory, endive, great burdock and yacon provide insights into Asteraceae paleo-polyploidization history and plant inulin production.</title>
        <authorList>
            <person name="Fan W."/>
            <person name="Wang S."/>
            <person name="Wang H."/>
            <person name="Wang A."/>
            <person name="Jiang F."/>
            <person name="Liu H."/>
            <person name="Zhao H."/>
            <person name="Xu D."/>
            <person name="Zhang Y."/>
        </authorList>
    </citation>
    <scope>NUCLEOTIDE SEQUENCE [LARGE SCALE GENOMIC DNA]</scope>
    <source>
        <strain evidence="2">cv. Punajuju</strain>
        <tissue evidence="1">Leaves</tissue>
    </source>
</reference>
<proteinExistence type="predicted"/>
<comment type="caution">
    <text evidence="1">The sequence shown here is derived from an EMBL/GenBank/DDBJ whole genome shotgun (WGS) entry which is preliminary data.</text>
</comment>
<dbReference type="EMBL" id="CM042016">
    <property type="protein sequence ID" value="KAI3701247.1"/>
    <property type="molecule type" value="Genomic_DNA"/>
</dbReference>
<keyword evidence="2" id="KW-1185">Reference proteome</keyword>